<dbReference type="AlphaFoldDB" id="A0A172TIY1"/>
<evidence type="ECO:0000313" key="2">
    <source>
        <dbReference type="Proteomes" id="UP000076927"/>
    </source>
</evidence>
<dbReference type="EMBL" id="CP011388">
    <property type="protein sequence ID" value="ANE47015.1"/>
    <property type="molecule type" value="Genomic_DNA"/>
</dbReference>
<protein>
    <recommendedName>
        <fullName evidence="3">DUF559 domain-containing protein</fullName>
    </recommendedName>
</protein>
<dbReference type="STRING" id="1178515.SY83_12880"/>
<dbReference type="KEGG" id="pswu:SY83_12880"/>
<keyword evidence="2" id="KW-1185">Reference proteome</keyword>
<sequence>MSSFKLAYEGWMEKQIQSSSGERRRRLLNHGHAERVFLETVWWPAVGRFDCLQAEYEVMDYRDRTRYLDFVYLRAPYRVCLEIDGYETHGRSDRYTFSDDRRRQNGLVVEDWKVLRYSFDDVKDQPRQCQLSLQQWMGRWFGTRMEEQKGGALGIVHTEIIRFMSSGVGTSVSLQDIQAHLNIGEKLARKHLRELMRQQWVAPVSGTQRIHAYKLAERGR</sequence>
<name>A0A172TIY1_9BACL</name>
<dbReference type="Proteomes" id="UP000076927">
    <property type="component" value="Chromosome"/>
</dbReference>
<evidence type="ECO:0000313" key="1">
    <source>
        <dbReference type="EMBL" id="ANE47015.1"/>
    </source>
</evidence>
<dbReference type="RefSeq" id="WP_068607082.1">
    <property type="nucleotide sequence ID" value="NZ_CP011388.1"/>
</dbReference>
<proteinExistence type="predicted"/>
<organism evidence="1 2">
    <name type="scientific">Paenibacillus swuensis</name>
    <dbReference type="NCBI Taxonomy" id="1178515"/>
    <lineage>
        <taxon>Bacteria</taxon>
        <taxon>Bacillati</taxon>
        <taxon>Bacillota</taxon>
        <taxon>Bacilli</taxon>
        <taxon>Bacillales</taxon>
        <taxon>Paenibacillaceae</taxon>
        <taxon>Paenibacillus</taxon>
    </lineage>
</organism>
<gene>
    <name evidence="1" type="ORF">SY83_12880</name>
</gene>
<evidence type="ECO:0008006" key="3">
    <source>
        <dbReference type="Google" id="ProtNLM"/>
    </source>
</evidence>
<dbReference type="PATRIC" id="fig|1178515.4.peg.2579"/>
<reference evidence="1 2" key="1">
    <citation type="submission" date="2015-01" db="EMBL/GenBank/DDBJ databases">
        <title>Paenibacillus swuensis/DY6/whole genome sequencing.</title>
        <authorList>
            <person name="Kim M.K."/>
            <person name="Srinivasan S."/>
            <person name="Lee J.-J."/>
        </authorList>
    </citation>
    <scope>NUCLEOTIDE SEQUENCE [LARGE SCALE GENOMIC DNA]</scope>
    <source>
        <strain evidence="1 2">DY6</strain>
    </source>
</reference>
<accession>A0A172TIY1</accession>